<dbReference type="AlphaFoldDB" id="H2YYZ3"/>
<dbReference type="GeneTree" id="ENSGT00390000005753"/>
<dbReference type="Ensembl" id="ENSCSAVT00000010682.1">
    <property type="protein sequence ID" value="ENSCSAVP00000010554.1"/>
    <property type="gene ID" value="ENSCSAVG00000006207.1"/>
</dbReference>
<accession>H2YYZ3</accession>
<protein>
    <submittedName>
        <fullName evidence="2">Uncharacterized protein</fullName>
    </submittedName>
</protein>
<reference evidence="2" key="2">
    <citation type="submission" date="2025-08" db="UniProtKB">
        <authorList>
            <consortium name="Ensembl"/>
        </authorList>
    </citation>
    <scope>IDENTIFICATION</scope>
</reference>
<evidence type="ECO:0000313" key="3">
    <source>
        <dbReference type="Proteomes" id="UP000007875"/>
    </source>
</evidence>
<dbReference type="HOGENOM" id="CLU_1890416_0_0_1"/>
<sequence length="135" mass="14781">MPKKAKKKGGKEGSKSDTDVTPPVDPRVLKVTELHDLIKANKAEQRAKTAKARKLTLPLRRINSLPAIHPSVPLVRTLFPGSKSVNLGFEPPIPDIPNAEVFLDEVPDDIIEKFKAMTPPPATRPSLSFMGKDVD</sequence>
<evidence type="ECO:0000256" key="1">
    <source>
        <dbReference type="SAM" id="MobiDB-lite"/>
    </source>
</evidence>
<proteinExistence type="predicted"/>
<dbReference type="Proteomes" id="UP000007875">
    <property type="component" value="Unassembled WGS sequence"/>
</dbReference>
<dbReference type="InParanoid" id="H2YYZ3"/>
<evidence type="ECO:0000313" key="2">
    <source>
        <dbReference type="Ensembl" id="ENSCSAVP00000010554.1"/>
    </source>
</evidence>
<organism evidence="2 3">
    <name type="scientific">Ciona savignyi</name>
    <name type="common">Pacific transparent sea squirt</name>
    <dbReference type="NCBI Taxonomy" id="51511"/>
    <lineage>
        <taxon>Eukaryota</taxon>
        <taxon>Metazoa</taxon>
        <taxon>Chordata</taxon>
        <taxon>Tunicata</taxon>
        <taxon>Ascidiacea</taxon>
        <taxon>Phlebobranchia</taxon>
        <taxon>Cionidae</taxon>
        <taxon>Ciona</taxon>
    </lineage>
</organism>
<feature type="region of interest" description="Disordered" evidence="1">
    <location>
        <begin position="1"/>
        <end position="26"/>
    </location>
</feature>
<reference evidence="2" key="3">
    <citation type="submission" date="2025-09" db="UniProtKB">
        <authorList>
            <consortium name="Ensembl"/>
        </authorList>
    </citation>
    <scope>IDENTIFICATION</scope>
</reference>
<name>H2YYZ3_CIOSA</name>
<reference evidence="3" key="1">
    <citation type="submission" date="2003-08" db="EMBL/GenBank/DDBJ databases">
        <authorList>
            <person name="Birren B."/>
            <person name="Nusbaum C."/>
            <person name="Abebe A."/>
            <person name="Abouelleil A."/>
            <person name="Adekoya E."/>
            <person name="Ait-zahra M."/>
            <person name="Allen N."/>
            <person name="Allen T."/>
            <person name="An P."/>
            <person name="Anderson M."/>
            <person name="Anderson S."/>
            <person name="Arachchi H."/>
            <person name="Armbruster J."/>
            <person name="Bachantsang P."/>
            <person name="Baldwin J."/>
            <person name="Barry A."/>
            <person name="Bayul T."/>
            <person name="Blitshsteyn B."/>
            <person name="Bloom T."/>
            <person name="Blye J."/>
            <person name="Boguslavskiy L."/>
            <person name="Borowsky M."/>
            <person name="Boukhgalter B."/>
            <person name="Brunache A."/>
            <person name="Butler J."/>
            <person name="Calixte N."/>
            <person name="Calvo S."/>
            <person name="Camarata J."/>
            <person name="Campo K."/>
            <person name="Chang J."/>
            <person name="Cheshatsang Y."/>
            <person name="Citroen M."/>
            <person name="Collymore A."/>
            <person name="Considine T."/>
            <person name="Cook A."/>
            <person name="Cooke P."/>
            <person name="Corum B."/>
            <person name="Cuomo C."/>
            <person name="David R."/>
            <person name="Dawoe T."/>
            <person name="Degray S."/>
            <person name="Dodge S."/>
            <person name="Dooley K."/>
            <person name="Dorje P."/>
            <person name="Dorjee K."/>
            <person name="Dorris L."/>
            <person name="Duffey N."/>
            <person name="Dupes A."/>
            <person name="Elkins T."/>
            <person name="Engels R."/>
            <person name="Erickson J."/>
            <person name="Farina A."/>
            <person name="Faro S."/>
            <person name="Ferreira P."/>
            <person name="Fischer H."/>
            <person name="Fitzgerald M."/>
            <person name="Foley K."/>
            <person name="Gage D."/>
            <person name="Galagan J."/>
            <person name="Gearin G."/>
            <person name="Gnerre S."/>
            <person name="Gnirke A."/>
            <person name="Goyette A."/>
            <person name="Graham J."/>
            <person name="Grandbois E."/>
            <person name="Gyaltsen K."/>
            <person name="Hafez N."/>
            <person name="Hagopian D."/>
            <person name="Hagos B."/>
            <person name="Hall J."/>
            <person name="Hatcher B."/>
            <person name="Heller A."/>
            <person name="Higgins H."/>
            <person name="Honan T."/>
            <person name="Horn A."/>
            <person name="Houde N."/>
            <person name="Hughes L."/>
            <person name="Hulme W."/>
            <person name="Husby E."/>
            <person name="Iliev I."/>
            <person name="Jaffe D."/>
            <person name="Jones C."/>
            <person name="Kamal M."/>
            <person name="Kamat A."/>
            <person name="Kamvysselis M."/>
            <person name="Karlsson E."/>
            <person name="Kells C."/>
            <person name="Kieu A."/>
            <person name="Kisner P."/>
            <person name="Kodira C."/>
            <person name="Kulbokas E."/>
            <person name="Labutti K."/>
            <person name="Lama D."/>
            <person name="Landers T."/>
            <person name="Leger J."/>
            <person name="Levine S."/>
            <person name="Lewis D."/>
            <person name="Lewis T."/>
            <person name="Lindblad-toh K."/>
            <person name="Liu X."/>
            <person name="Lokyitsang T."/>
            <person name="Lokyitsang Y."/>
            <person name="Lucien O."/>
            <person name="Lui A."/>
            <person name="Ma L.J."/>
            <person name="Mabbitt R."/>
            <person name="Macdonald J."/>
            <person name="Maclean C."/>
            <person name="Major J."/>
            <person name="Manning J."/>
            <person name="Marabella R."/>
            <person name="Maru K."/>
            <person name="Matthews C."/>
            <person name="Mauceli E."/>
            <person name="Mccarthy M."/>
            <person name="Mcdonough S."/>
            <person name="Mcghee T."/>
            <person name="Meldrim J."/>
            <person name="Meneus L."/>
            <person name="Mesirov J."/>
            <person name="Mihalev A."/>
            <person name="Mihova T."/>
            <person name="Mikkelsen T."/>
            <person name="Mlenga V."/>
            <person name="Moru K."/>
            <person name="Mozes J."/>
            <person name="Mulrain L."/>
            <person name="Munson G."/>
            <person name="Naylor J."/>
            <person name="Newes C."/>
            <person name="Nguyen C."/>
            <person name="Nguyen N."/>
            <person name="Nguyen T."/>
            <person name="Nicol R."/>
            <person name="Nielsen C."/>
            <person name="Nizzari M."/>
            <person name="Norbu C."/>
            <person name="Norbu N."/>
            <person name="O'donnell P."/>
            <person name="Okoawo O."/>
            <person name="O'leary S."/>
            <person name="Omotosho B."/>
            <person name="O'neill K."/>
            <person name="Osman S."/>
            <person name="Parker S."/>
            <person name="Perrin D."/>
            <person name="Phunkhang P."/>
            <person name="Piqani B."/>
            <person name="Purcell S."/>
            <person name="Rachupka T."/>
            <person name="Ramasamy U."/>
            <person name="Rameau R."/>
            <person name="Ray V."/>
            <person name="Raymond C."/>
            <person name="Retta R."/>
            <person name="Richardson S."/>
            <person name="Rise C."/>
            <person name="Rodriguez J."/>
            <person name="Rogers J."/>
            <person name="Rogov P."/>
            <person name="Rutman M."/>
            <person name="Schupbach R."/>
            <person name="Seaman C."/>
            <person name="Settipalli S."/>
            <person name="Sharpe T."/>
            <person name="Sheridan J."/>
            <person name="Sherpa N."/>
            <person name="Shi J."/>
            <person name="Smirnov S."/>
            <person name="Smith C."/>
            <person name="Sougnez C."/>
            <person name="Spencer B."/>
            <person name="Stalker J."/>
            <person name="Stange-thomann N."/>
            <person name="Stavropoulos S."/>
            <person name="Stetson K."/>
            <person name="Stone C."/>
            <person name="Stone S."/>
            <person name="Stubbs M."/>
            <person name="Talamas J."/>
            <person name="Tchuinga P."/>
            <person name="Tenzing P."/>
            <person name="Tesfaye S."/>
            <person name="Theodore J."/>
            <person name="Thoulutsang Y."/>
            <person name="Topham K."/>
            <person name="Towey S."/>
            <person name="Tsamla T."/>
            <person name="Tsomo N."/>
            <person name="Vallee D."/>
            <person name="Vassiliev H."/>
            <person name="Venkataraman V."/>
            <person name="Vinson J."/>
            <person name="Vo A."/>
            <person name="Wade C."/>
            <person name="Wang S."/>
            <person name="Wangchuk T."/>
            <person name="Wangdi T."/>
            <person name="Whittaker C."/>
            <person name="Wilkinson J."/>
            <person name="Wu Y."/>
            <person name="Wyman D."/>
            <person name="Yadav S."/>
            <person name="Yang S."/>
            <person name="Yang X."/>
            <person name="Yeager S."/>
            <person name="Yee E."/>
            <person name="Young G."/>
            <person name="Zainoun J."/>
            <person name="Zembeck L."/>
            <person name="Zimmer A."/>
            <person name="Zody M."/>
            <person name="Lander E."/>
        </authorList>
    </citation>
    <scope>NUCLEOTIDE SEQUENCE [LARGE SCALE GENOMIC DNA]</scope>
</reference>
<keyword evidence="3" id="KW-1185">Reference proteome</keyword>